<dbReference type="PANTHER" id="PTHR33445">
    <property type="entry name" value="ATP SYNTHASE SUBUNIT B', CHLOROPLASTIC"/>
    <property type="match status" value="1"/>
</dbReference>
<proteinExistence type="inferred from homology"/>
<evidence type="ECO:0000256" key="5">
    <source>
        <dbReference type="ARBA" id="ARBA00022781"/>
    </source>
</evidence>
<accession>A0A1T4WCQ0</accession>
<evidence type="ECO:0000256" key="2">
    <source>
        <dbReference type="ARBA" id="ARBA00022448"/>
    </source>
</evidence>
<keyword evidence="7 13" id="KW-0406">Ion transport</keyword>
<keyword evidence="3 13" id="KW-0138">CF(0)</keyword>
<evidence type="ECO:0000256" key="11">
    <source>
        <dbReference type="ARBA" id="ARBA00025614"/>
    </source>
</evidence>
<dbReference type="GO" id="GO:0046933">
    <property type="term" value="F:proton-transporting ATP synthase activity, rotational mechanism"/>
    <property type="evidence" value="ECO:0007669"/>
    <property type="project" value="UniProtKB-UniRule"/>
</dbReference>
<evidence type="ECO:0000313" key="17">
    <source>
        <dbReference type="Proteomes" id="UP000189733"/>
    </source>
</evidence>
<dbReference type="GO" id="GO:0046961">
    <property type="term" value="F:proton-transporting ATPase activity, rotational mechanism"/>
    <property type="evidence" value="ECO:0007669"/>
    <property type="project" value="TreeGrafter"/>
</dbReference>
<dbReference type="GO" id="GO:0012505">
    <property type="term" value="C:endomembrane system"/>
    <property type="evidence" value="ECO:0007669"/>
    <property type="project" value="UniProtKB-SubCell"/>
</dbReference>
<evidence type="ECO:0000313" key="16">
    <source>
        <dbReference type="EMBL" id="SKA74889.1"/>
    </source>
</evidence>
<comment type="function">
    <text evidence="10 13">F(1)F(0) ATP synthase produces ATP from ADP in the presence of a proton or sodium gradient. F-type ATPases consist of two structural domains, F(1) containing the extramembraneous catalytic core and F(0) containing the membrane proton channel, linked together by a central stalk and a peripheral stalk. During catalysis, ATP synthesis in the catalytic domain of F(1) is coupled via a rotary mechanism of the central stalk subunits to proton translocation.</text>
</comment>
<organism evidence="16 17">
    <name type="scientific">Desulfobaculum bizertense DSM 18034</name>
    <dbReference type="NCBI Taxonomy" id="1121442"/>
    <lineage>
        <taxon>Bacteria</taxon>
        <taxon>Pseudomonadati</taxon>
        <taxon>Thermodesulfobacteriota</taxon>
        <taxon>Desulfovibrionia</taxon>
        <taxon>Desulfovibrionales</taxon>
        <taxon>Desulfovibrionaceae</taxon>
        <taxon>Desulfobaculum</taxon>
    </lineage>
</organism>
<comment type="subcellular location">
    <subcellularLocation>
        <location evidence="13">Cell membrane</location>
        <topology evidence="13">Single-pass membrane protein</topology>
    </subcellularLocation>
    <subcellularLocation>
        <location evidence="12">Endomembrane system</location>
        <topology evidence="12">Single-pass membrane protein</topology>
    </subcellularLocation>
</comment>
<evidence type="ECO:0000256" key="3">
    <source>
        <dbReference type="ARBA" id="ARBA00022547"/>
    </source>
</evidence>
<dbReference type="EMBL" id="FUYA01000006">
    <property type="protein sequence ID" value="SKA74889.1"/>
    <property type="molecule type" value="Genomic_DNA"/>
</dbReference>
<dbReference type="InterPro" id="IPR002146">
    <property type="entry name" value="ATP_synth_b/b'su_bac/chlpt"/>
</dbReference>
<dbReference type="GO" id="GO:0005886">
    <property type="term" value="C:plasma membrane"/>
    <property type="evidence" value="ECO:0007669"/>
    <property type="project" value="UniProtKB-SubCell"/>
</dbReference>
<evidence type="ECO:0000256" key="10">
    <source>
        <dbReference type="ARBA" id="ARBA00025198"/>
    </source>
</evidence>
<keyword evidence="6 13" id="KW-1133">Transmembrane helix</keyword>
<evidence type="ECO:0000256" key="1">
    <source>
        <dbReference type="ARBA" id="ARBA00005513"/>
    </source>
</evidence>
<keyword evidence="4 13" id="KW-0812">Transmembrane</keyword>
<evidence type="ECO:0000256" key="15">
    <source>
        <dbReference type="SAM" id="Coils"/>
    </source>
</evidence>
<evidence type="ECO:0000256" key="4">
    <source>
        <dbReference type="ARBA" id="ARBA00022692"/>
    </source>
</evidence>
<evidence type="ECO:0000256" key="13">
    <source>
        <dbReference type="HAMAP-Rule" id="MF_01398"/>
    </source>
</evidence>
<evidence type="ECO:0000256" key="8">
    <source>
        <dbReference type="ARBA" id="ARBA00023136"/>
    </source>
</evidence>
<evidence type="ECO:0000256" key="12">
    <source>
        <dbReference type="ARBA" id="ARBA00037847"/>
    </source>
</evidence>
<keyword evidence="2 13" id="KW-0813">Transport</keyword>
<comment type="function">
    <text evidence="11">Component of the F(0) channel, it forms part of the peripheral stalk, linking F(1) to F(0). The b'-subunit is a diverged and duplicated form of b found in plants and photosynthetic bacteria.</text>
</comment>
<keyword evidence="13" id="KW-1003">Cell membrane</keyword>
<dbReference type="GO" id="GO:0045259">
    <property type="term" value="C:proton-transporting ATP synthase complex"/>
    <property type="evidence" value="ECO:0007669"/>
    <property type="project" value="UniProtKB-KW"/>
</dbReference>
<dbReference type="Pfam" id="PF00430">
    <property type="entry name" value="ATP-synt_B"/>
    <property type="match status" value="1"/>
</dbReference>
<dbReference type="PANTHER" id="PTHR33445:SF2">
    <property type="entry name" value="ATP SYNTHASE SUBUNIT B', CHLOROPLASTIC"/>
    <property type="match status" value="1"/>
</dbReference>
<keyword evidence="15" id="KW-0175">Coiled coil</keyword>
<dbReference type="OrthoDB" id="466272at2"/>
<dbReference type="STRING" id="1121442.SAMN02745702_02061"/>
<gene>
    <name evidence="13" type="primary">atpF</name>
    <name evidence="16" type="ORF">SAMN02745702_02061</name>
</gene>
<comment type="similarity">
    <text evidence="1 13 14">Belongs to the ATPase B chain family.</text>
</comment>
<dbReference type="CDD" id="cd06503">
    <property type="entry name" value="ATP-synt_Fo_b"/>
    <property type="match status" value="1"/>
</dbReference>
<keyword evidence="5 13" id="KW-0375">Hydrogen ion transport</keyword>
<keyword evidence="17" id="KW-1185">Reference proteome</keyword>
<reference evidence="16 17" key="1">
    <citation type="submission" date="2017-02" db="EMBL/GenBank/DDBJ databases">
        <authorList>
            <person name="Peterson S.W."/>
        </authorList>
    </citation>
    <scope>NUCLEOTIDE SEQUENCE [LARGE SCALE GENOMIC DNA]</scope>
    <source>
        <strain evidence="16 17">DSM 18034</strain>
    </source>
</reference>
<dbReference type="Proteomes" id="UP000189733">
    <property type="component" value="Unassembled WGS sequence"/>
</dbReference>
<protein>
    <recommendedName>
        <fullName evidence="13">ATP synthase subunit b</fullName>
    </recommendedName>
    <alternativeName>
        <fullName evidence="13">ATP synthase F(0) sector subunit b</fullName>
    </alternativeName>
    <alternativeName>
        <fullName evidence="13">ATPase subunit I</fullName>
    </alternativeName>
    <alternativeName>
        <fullName evidence="13">F-type ATPase subunit b</fullName>
        <shortName evidence="13">F-ATPase subunit b</shortName>
    </alternativeName>
</protein>
<keyword evidence="9 13" id="KW-0066">ATP synthesis</keyword>
<feature type="coiled-coil region" evidence="15">
    <location>
        <begin position="31"/>
        <end position="97"/>
    </location>
</feature>
<sequence>MLIDWFTVGAQILNFLILVWLLKRYLYGPILKAVDQREQAVRDRMREAEEARKEAQKQQAALVQERQDLRDERQALLQQVRNDVERWRENATEQVREEVDARRQRWLEALAGEQKELERNVSERVAREVLELSRRVLHDLGGADFEQRMIAAFFQKVDEAELVQVGPVVTVFTGADPSSAFCEKLEAELKARFPELTQCTFETLPELGFGLRLEGEDRRIEWTLAGYLDGLEERVMSVLSRPEHKEGTA</sequence>
<dbReference type="InterPro" id="IPR050059">
    <property type="entry name" value="ATP_synthase_B_chain"/>
</dbReference>
<dbReference type="AlphaFoldDB" id="A0A1T4WCQ0"/>
<feature type="transmembrane region" description="Helical" evidence="13">
    <location>
        <begin position="6"/>
        <end position="22"/>
    </location>
</feature>
<evidence type="ECO:0000256" key="9">
    <source>
        <dbReference type="ARBA" id="ARBA00023310"/>
    </source>
</evidence>
<dbReference type="HAMAP" id="MF_01398">
    <property type="entry name" value="ATP_synth_b_bprime"/>
    <property type="match status" value="1"/>
</dbReference>
<comment type="subunit">
    <text evidence="13">F-type ATPases have 2 components, F(1) - the catalytic core - and F(0) - the membrane proton channel. F(1) has five subunits: alpha(3), beta(3), gamma(1), delta(1), epsilon(1). F(0) has three main subunits: a(1), b(2) and c(10-14). The alpha and beta chains form an alternating ring which encloses part of the gamma chain. F(1) is attached to F(0) by a central stalk formed by the gamma and epsilon chains, while a peripheral stalk is formed by the delta and b chains.</text>
</comment>
<keyword evidence="8 13" id="KW-0472">Membrane</keyword>
<name>A0A1T4WCQ0_9BACT</name>
<evidence type="ECO:0000256" key="6">
    <source>
        <dbReference type="ARBA" id="ARBA00022989"/>
    </source>
</evidence>
<evidence type="ECO:0000256" key="7">
    <source>
        <dbReference type="ARBA" id="ARBA00023065"/>
    </source>
</evidence>
<evidence type="ECO:0000256" key="14">
    <source>
        <dbReference type="RuleBase" id="RU003848"/>
    </source>
</evidence>
<dbReference type="RefSeq" id="WP_159445977.1">
    <property type="nucleotide sequence ID" value="NZ_FUYA01000006.1"/>
</dbReference>